<keyword evidence="6" id="KW-1185">Reference proteome</keyword>
<reference evidence="5 6" key="1">
    <citation type="journal article" date="2000" name="Arch. Microbiol.">
        <title>Rhodobaca bogoriensis gen. nov. and sp. nov., an alkaliphilic purple nonsulfur bacterium from African Rift Valley soda lakes.</title>
        <authorList>
            <person name="Milford A.D."/>
            <person name="Achenbach L.A."/>
            <person name="Jung D.O."/>
            <person name="Madigan M.T."/>
        </authorList>
    </citation>
    <scope>NUCLEOTIDE SEQUENCE [LARGE SCALE GENOMIC DNA]</scope>
    <source>
        <strain evidence="5 6">2376</strain>
    </source>
</reference>
<dbReference type="Proteomes" id="UP000529417">
    <property type="component" value="Unassembled WGS sequence"/>
</dbReference>
<dbReference type="RefSeq" id="WP_179906126.1">
    <property type="nucleotide sequence ID" value="NZ_JACBXS010000019.1"/>
</dbReference>
<dbReference type="PANTHER" id="PTHR30006">
    <property type="entry name" value="THIAMINE-BINDING PERIPLASMIC PROTEIN-RELATED"/>
    <property type="match status" value="1"/>
</dbReference>
<protein>
    <submittedName>
        <fullName evidence="5">Extracellular solute-binding protein</fullName>
    </submittedName>
</protein>
<dbReference type="PANTHER" id="PTHR30006:SF15">
    <property type="entry name" value="IRON-UTILIZATION PERIPLASMIC PROTEIN"/>
    <property type="match status" value="1"/>
</dbReference>
<evidence type="ECO:0000256" key="1">
    <source>
        <dbReference type="ARBA" id="ARBA00008520"/>
    </source>
</evidence>
<sequence length="328" mass="34947">MTFLRTSVFALAAFAATPTLADLTLYSGRGEPLVAPIIEAFTAQTGITVNVRYAGTAELAVLLQEEGDASPADLYWAQDAAALGSVVDLFAPLPEALVADVPTAYRDAENRWVATSGRGRVLAYSTERVDAAELPASIFDLTDEKWNGRIALPATNGSFLAHVTAMRVTHGEEATAEWLAGIAANNPVAVRNNTAGIQAIGDGEADVAVTNNYYLNRFLNRDAEFPVSQTLFANEGDIGNLLLVAGMGVLNSSDQQEQAQAFIEFLLSPAAQQYFTGEVSEFPIIPGTIVTRQDINLDDVIRVAPEVDLNTIGDLEGTLEMIRAAGLL</sequence>
<comment type="similarity">
    <text evidence="1">Belongs to the bacterial solute-binding protein 1 family.</text>
</comment>
<organism evidence="5 6">
    <name type="scientific">Rhabdonatronobacter sediminivivens</name>
    <dbReference type="NCBI Taxonomy" id="2743469"/>
    <lineage>
        <taxon>Bacteria</taxon>
        <taxon>Pseudomonadati</taxon>
        <taxon>Pseudomonadota</taxon>
        <taxon>Alphaproteobacteria</taxon>
        <taxon>Rhodobacterales</taxon>
        <taxon>Paracoccaceae</taxon>
        <taxon>Rhabdonatronobacter</taxon>
    </lineage>
</organism>
<keyword evidence="3" id="KW-0479">Metal-binding</keyword>
<feature type="chain" id="PRO_5031491450" evidence="4">
    <location>
        <begin position="22"/>
        <end position="328"/>
    </location>
</feature>
<evidence type="ECO:0000256" key="4">
    <source>
        <dbReference type="SAM" id="SignalP"/>
    </source>
</evidence>
<dbReference type="GO" id="GO:0046872">
    <property type="term" value="F:metal ion binding"/>
    <property type="evidence" value="ECO:0007669"/>
    <property type="project" value="UniProtKB-KW"/>
</dbReference>
<keyword evidence="3" id="KW-0408">Iron</keyword>
<feature type="binding site" evidence="3">
    <location>
        <position position="214"/>
    </location>
    <ligand>
        <name>Fe cation</name>
        <dbReference type="ChEBI" id="CHEBI:24875"/>
    </ligand>
</feature>
<dbReference type="GO" id="GO:0030288">
    <property type="term" value="C:outer membrane-bounded periplasmic space"/>
    <property type="evidence" value="ECO:0007669"/>
    <property type="project" value="TreeGrafter"/>
</dbReference>
<evidence type="ECO:0000256" key="2">
    <source>
        <dbReference type="ARBA" id="ARBA00022729"/>
    </source>
</evidence>
<proteinExistence type="inferred from homology"/>
<comment type="caution">
    <text evidence="5">The sequence shown here is derived from an EMBL/GenBank/DDBJ whole genome shotgun (WGS) entry which is preliminary data.</text>
</comment>
<dbReference type="SUPFAM" id="SSF53850">
    <property type="entry name" value="Periplasmic binding protein-like II"/>
    <property type="match status" value="1"/>
</dbReference>
<dbReference type="PIRSF" id="PIRSF002825">
    <property type="entry name" value="CfbpA"/>
    <property type="match status" value="1"/>
</dbReference>
<dbReference type="AlphaFoldDB" id="A0A7Z0I0R9"/>
<evidence type="ECO:0000313" key="6">
    <source>
        <dbReference type="Proteomes" id="UP000529417"/>
    </source>
</evidence>
<evidence type="ECO:0000256" key="3">
    <source>
        <dbReference type="PIRSR" id="PIRSR002825-1"/>
    </source>
</evidence>
<dbReference type="EMBL" id="JACBXS010000019">
    <property type="protein sequence ID" value="NYS25424.1"/>
    <property type="molecule type" value="Genomic_DNA"/>
</dbReference>
<name>A0A7Z0I0R9_9RHOB</name>
<dbReference type="Gene3D" id="3.40.190.10">
    <property type="entry name" value="Periplasmic binding protein-like II"/>
    <property type="match status" value="2"/>
</dbReference>
<accession>A0A7Z0I0R9</accession>
<dbReference type="Pfam" id="PF13343">
    <property type="entry name" value="SBP_bac_6"/>
    <property type="match status" value="1"/>
</dbReference>
<evidence type="ECO:0000313" key="5">
    <source>
        <dbReference type="EMBL" id="NYS25424.1"/>
    </source>
</evidence>
<gene>
    <name evidence="5" type="ORF">HUK65_10505</name>
</gene>
<dbReference type="InterPro" id="IPR026045">
    <property type="entry name" value="Ferric-bd"/>
</dbReference>
<feature type="binding site" evidence="3">
    <location>
        <position position="213"/>
    </location>
    <ligand>
        <name>Fe cation</name>
        <dbReference type="ChEBI" id="CHEBI:24875"/>
    </ligand>
</feature>
<keyword evidence="2 4" id="KW-0732">Signal</keyword>
<feature type="signal peptide" evidence="4">
    <location>
        <begin position="1"/>
        <end position="21"/>
    </location>
</feature>